<dbReference type="RefSeq" id="XP_006680924.1">
    <property type="nucleotide sequence ID" value="XM_006680861.1"/>
</dbReference>
<dbReference type="InParanoid" id="F4P7P7"/>
<dbReference type="HOGENOM" id="CLU_034298_0_0_1"/>
<sequence length="425" mass="48351">MQLLSTLQPHYFSTLLHAIYHNKNRALGVVPKAKAALFAASAIDVMRSVGIQRDYEALALSIDIYGYLRNLEQVEDALENIQILGYNLDNNRITASACRAYIFCGHESIGLEYFDILSENSHTIRTYNFLLGVYIEMGNEAGVLKSLAKIQLEHLTVDAFTMQMLCHHYAKKKQYELVKKHIEAFRSNGGLFHAGLYRVLMGVANHTGDYQQTIALLQEMRHAGIEPTDHIYAQVVIAYAGMRDSDAMWDTYLLAARSRRVDNITVMAMATMLGTLANTNIVSDLRTVSVHTAMPFRQVLLDLIRGYRLLGKPDCVKELLQWQKVSDKRFTLKQYESVIWAYHRNGNARGAISYAKYLDSVYGNTIPVDVWIAVVVCCIQYLPDAVDKIILHIEQIYTDISVEDARNRAYKLIDKIDYEFKESVE</sequence>
<dbReference type="Proteomes" id="UP000007241">
    <property type="component" value="Unassembled WGS sequence"/>
</dbReference>
<reference evidence="1 2" key="1">
    <citation type="submission" date="2009-12" db="EMBL/GenBank/DDBJ databases">
        <title>The draft genome of Batrachochytrium dendrobatidis.</title>
        <authorList>
            <consortium name="US DOE Joint Genome Institute (JGI-PGF)"/>
            <person name="Kuo A."/>
            <person name="Salamov A."/>
            <person name="Schmutz J."/>
            <person name="Lucas S."/>
            <person name="Pitluck S."/>
            <person name="Rosenblum E."/>
            <person name="Stajich J."/>
            <person name="Eisen M."/>
            <person name="Grigoriev I.V."/>
        </authorList>
    </citation>
    <scope>NUCLEOTIDE SEQUENCE [LARGE SCALE GENOMIC DNA]</scope>
    <source>
        <strain evidence="2">JAM81 / FGSC 10211</strain>
    </source>
</reference>
<evidence type="ECO:0000313" key="1">
    <source>
        <dbReference type="EMBL" id="EGF78643.1"/>
    </source>
</evidence>
<proteinExistence type="predicted"/>
<keyword evidence="2" id="KW-1185">Reference proteome</keyword>
<dbReference type="AlphaFoldDB" id="F4P7P7"/>
<dbReference type="OrthoDB" id="185373at2759"/>
<dbReference type="PANTHER" id="PTHR46862:SF3">
    <property type="entry name" value="OS07G0661900 PROTEIN"/>
    <property type="match status" value="1"/>
</dbReference>
<dbReference type="GeneID" id="18243938"/>
<dbReference type="EMBL" id="GL882888">
    <property type="protein sequence ID" value="EGF78643.1"/>
    <property type="molecule type" value="Genomic_DNA"/>
</dbReference>
<dbReference type="InterPro" id="IPR011990">
    <property type="entry name" value="TPR-like_helical_dom_sf"/>
</dbReference>
<protein>
    <recommendedName>
        <fullName evidence="3">Pentacotripeptide-repeat region of PRORP domain-containing protein</fullName>
    </recommendedName>
</protein>
<accession>F4P7P7</accession>
<organism evidence="1 2">
    <name type="scientific">Batrachochytrium dendrobatidis (strain JAM81 / FGSC 10211)</name>
    <name type="common">Frog chytrid fungus</name>
    <dbReference type="NCBI Taxonomy" id="684364"/>
    <lineage>
        <taxon>Eukaryota</taxon>
        <taxon>Fungi</taxon>
        <taxon>Fungi incertae sedis</taxon>
        <taxon>Chytridiomycota</taxon>
        <taxon>Chytridiomycota incertae sedis</taxon>
        <taxon>Chytridiomycetes</taxon>
        <taxon>Rhizophydiales</taxon>
        <taxon>Rhizophydiales incertae sedis</taxon>
        <taxon>Batrachochytrium</taxon>
    </lineage>
</organism>
<evidence type="ECO:0000313" key="2">
    <source>
        <dbReference type="Proteomes" id="UP000007241"/>
    </source>
</evidence>
<dbReference type="Gene3D" id="1.25.40.10">
    <property type="entry name" value="Tetratricopeptide repeat domain"/>
    <property type="match status" value="1"/>
</dbReference>
<dbReference type="PANTHER" id="PTHR46862">
    <property type="entry name" value="OS07G0661900 PROTEIN"/>
    <property type="match status" value="1"/>
</dbReference>
<evidence type="ECO:0008006" key="3">
    <source>
        <dbReference type="Google" id="ProtNLM"/>
    </source>
</evidence>
<name>F4P7P7_BATDJ</name>
<dbReference type="STRING" id="684364.F4P7P7"/>
<gene>
    <name evidence="1" type="ORF">BATDEDRAFT_90595</name>
</gene>